<feature type="transmembrane region" description="Helical" evidence="1">
    <location>
        <begin position="34"/>
        <end position="53"/>
    </location>
</feature>
<feature type="transmembrane region" description="Helical" evidence="1">
    <location>
        <begin position="113"/>
        <end position="133"/>
    </location>
</feature>
<dbReference type="KEGG" id="vde:111244511"/>
<proteinExistence type="predicted"/>
<keyword evidence="1" id="KW-0472">Membrane</keyword>
<reference evidence="2" key="1">
    <citation type="submission" date="2021-01" db="UniProtKB">
        <authorList>
            <consortium name="EnsemblMetazoa"/>
        </authorList>
    </citation>
    <scope>IDENTIFICATION</scope>
</reference>
<sequence length="413" mass="47622">MYEKPAPFLQARKRCMRYCSLFKRRRRNHLLKLLLSYASSVSSGIYEAALLVYGASPRLQWARRWRITLNVLSWLLRLVFLLCFIVDAAYQNVDYLISVWSDRGSLLDVVELLYYLTVGILELEAAIIIFLRLRQVQQMTNGRRWSSGRGCRSKKVHFNLFAFVLGCLLNGPQVMTSFIYETTDEEITYDKGILLRICNEISSYILVPALLLYLQCLAYVEGELRAIGRITYPGQADLSAHIVEMVVERKSHIRSMIATMNRVFKRFIFVKFVSVFCSVTLQVGLTIAYPRAGLGQELSGIVTDALLKLVEIFFICRFGTMLERNCHETERRLYEGGLILGHKEYRNLRRLRRELAFNASRDSLEMWLGFQINLATLIAFFSTIITCCAVSLQFDLRVVRAINNAMRNSSTRS</sequence>
<dbReference type="InParanoid" id="A0A7M7J6A1"/>
<feature type="transmembrane region" description="Helical" evidence="1">
    <location>
        <begin position="74"/>
        <end position="93"/>
    </location>
</feature>
<feature type="transmembrane region" description="Helical" evidence="1">
    <location>
        <begin position="370"/>
        <end position="392"/>
    </location>
</feature>
<evidence type="ECO:0000313" key="3">
    <source>
        <dbReference type="Proteomes" id="UP000594260"/>
    </source>
</evidence>
<protein>
    <submittedName>
        <fullName evidence="2">Uncharacterized protein</fullName>
    </submittedName>
</protein>
<keyword evidence="1" id="KW-1133">Transmembrane helix</keyword>
<feature type="transmembrane region" description="Helical" evidence="1">
    <location>
        <begin position="201"/>
        <end position="220"/>
    </location>
</feature>
<dbReference type="OrthoDB" id="10606653at2759"/>
<keyword evidence="3" id="KW-1185">Reference proteome</keyword>
<feature type="transmembrane region" description="Helical" evidence="1">
    <location>
        <begin position="158"/>
        <end position="181"/>
    </location>
</feature>
<evidence type="ECO:0000256" key="1">
    <source>
        <dbReference type="SAM" id="Phobius"/>
    </source>
</evidence>
<dbReference type="EnsemblMetazoa" id="XM_022791717">
    <property type="protein sequence ID" value="XP_022647452"/>
    <property type="gene ID" value="LOC111244511"/>
</dbReference>
<dbReference type="RefSeq" id="XP_022647452.1">
    <property type="nucleotide sequence ID" value="XM_022791717.1"/>
</dbReference>
<name>A0A7M7J6A1_VARDE</name>
<keyword evidence="1" id="KW-0812">Transmembrane</keyword>
<dbReference type="AlphaFoldDB" id="A0A7M7J6A1"/>
<feature type="transmembrane region" description="Helical" evidence="1">
    <location>
        <begin position="268"/>
        <end position="289"/>
    </location>
</feature>
<dbReference type="GeneID" id="111244511"/>
<organism evidence="2 3">
    <name type="scientific">Varroa destructor</name>
    <name type="common">Honeybee mite</name>
    <dbReference type="NCBI Taxonomy" id="109461"/>
    <lineage>
        <taxon>Eukaryota</taxon>
        <taxon>Metazoa</taxon>
        <taxon>Ecdysozoa</taxon>
        <taxon>Arthropoda</taxon>
        <taxon>Chelicerata</taxon>
        <taxon>Arachnida</taxon>
        <taxon>Acari</taxon>
        <taxon>Parasitiformes</taxon>
        <taxon>Mesostigmata</taxon>
        <taxon>Gamasina</taxon>
        <taxon>Dermanyssoidea</taxon>
        <taxon>Varroidae</taxon>
        <taxon>Varroa</taxon>
    </lineage>
</organism>
<accession>A0A7M7J6A1</accession>
<evidence type="ECO:0000313" key="2">
    <source>
        <dbReference type="EnsemblMetazoa" id="XP_022647452"/>
    </source>
</evidence>
<dbReference type="Proteomes" id="UP000594260">
    <property type="component" value="Unplaced"/>
</dbReference>